<dbReference type="PROSITE" id="PS51257">
    <property type="entry name" value="PROKAR_LIPOPROTEIN"/>
    <property type="match status" value="1"/>
</dbReference>
<keyword evidence="1" id="KW-0732">Signal</keyword>
<accession>A0A1H9DWN4</accession>
<dbReference type="AlphaFoldDB" id="A0A1H9DWN4"/>
<sequence length="161" mass="17485">MRTEWRFNLVLALAVLLAACGRQTPAGPQYSIEVWKSPTCSCCKKWVEYLQREGFKVTVHEEPAMNPLKAKLGVPEAVASCHTGLVNGYVIEGHVPAEDIRKLLVEKPKTQGLSAPGMPIGSPGMEVDGQQEPYETVLFNADGTTKTFAEHGGRPAVPTKP</sequence>
<dbReference type="OrthoDB" id="14727at2"/>
<dbReference type="EMBL" id="FOFS01000004">
    <property type="protein sequence ID" value="SEQ17752.1"/>
    <property type="molecule type" value="Genomic_DNA"/>
</dbReference>
<dbReference type="Proteomes" id="UP000199233">
    <property type="component" value="Unassembled WGS sequence"/>
</dbReference>
<dbReference type="STRING" id="489703.SAMN04488038_104189"/>
<proteinExistence type="predicted"/>
<evidence type="ECO:0000313" key="2">
    <source>
        <dbReference type="EMBL" id="SEQ17752.1"/>
    </source>
</evidence>
<feature type="signal peptide" evidence="1">
    <location>
        <begin position="1"/>
        <end position="26"/>
    </location>
</feature>
<gene>
    <name evidence="2" type="ORF">SAMN04488038_104189</name>
</gene>
<organism evidence="2 3">
    <name type="scientific">Solimonas aquatica</name>
    <dbReference type="NCBI Taxonomy" id="489703"/>
    <lineage>
        <taxon>Bacteria</taxon>
        <taxon>Pseudomonadati</taxon>
        <taxon>Pseudomonadota</taxon>
        <taxon>Gammaproteobacteria</taxon>
        <taxon>Nevskiales</taxon>
        <taxon>Nevskiaceae</taxon>
        <taxon>Solimonas</taxon>
    </lineage>
</organism>
<dbReference type="InterPro" id="IPR036249">
    <property type="entry name" value="Thioredoxin-like_sf"/>
</dbReference>
<dbReference type="Pfam" id="PF04214">
    <property type="entry name" value="DUF411"/>
    <property type="match status" value="1"/>
</dbReference>
<protein>
    <submittedName>
        <fullName evidence="2">Uncharacterized conserved protein</fullName>
    </submittedName>
</protein>
<dbReference type="InterPro" id="IPR007332">
    <property type="entry name" value="DUF411"/>
</dbReference>
<feature type="chain" id="PRO_5011634631" evidence="1">
    <location>
        <begin position="27"/>
        <end position="161"/>
    </location>
</feature>
<dbReference type="SUPFAM" id="SSF52833">
    <property type="entry name" value="Thioredoxin-like"/>
    <property type="match status" value="1"/>
</dbReference>
<keyword evidence="3" id="KW-1185">Reference proteome</keyword>
<reference evidence="2 3" key="1">
    <citation type="submission" date="2016-10" db="EMBL/GenBank/DDBJ databases">
        <authorList>
            <person name="de Groot N.N."/>
        </authorList>
    </citation>
    <scope>NUCLEOTIDE SEQUENCE [LARGE SCALE GENOMIC DNA]</scope>
    <source>
        <strain evidence="2 3">DSM 25927</strain>
    </source>
</reference>
<evidence type="ECO:0000256" key="1">
    <source>
        <dbReference type="SAM" id="SignalP"/>
    </source>
</evidence>
<name>A0A1H9DWN4_9GAMM</name>
<evidence type="ECO:0000313" key="3">
    <source>
        <dbReference type="Proteomes" id="UP000199233"/>
    </source>
</evidence>
<dbReference type="RefSeq" id="WP_084615635.1">
    <property type="nucleotide sequence ID" value="NZ_FOFS01000004.1"/>
</dbReference>